<feature type="transmembrane region" description="Helical" evidence="6">
    <location>
        <begin position="141"/>
        <end position="165"/>
    </location>
</feature>
<comment type="caution">
    <text evidence="8">The sequence shown here is derived from an EMBL/GenBank/DDBJ whole genome shotgun (WGS) entry which is preliminary data.</text>
</comment>
<evidence type="ECO:0000256" key="5">
    <source>
        <dbReference type="ARBA" id="ARBA00023136"/>
    </source>
</evidence>
<dbReference type="InterPro" id="IPR052528">
    <property type="entry name" value="Sugar_transport-like"/>
</dbReference>
<sequence length="425" mass="48314">MKKLQSMLGDIEIDRDLKLLLTIGGLYALATFLSNTFVNIFLWKQSGQYVDIALYNISVYIMQPLVFILAGRWAKKVDRVIVLRLGVIFFAVFYLTVLLVGEQASTYNIMLGALLGIGSGFYWLAFNVLTFEVTEPETRDFFNGFLGLMQSFGGMIGPILAGYVISRMDNFQGYTIIFTISFFLFALAVVSSMFLKRRSAEGSFSFRRILMERKNNHDWRKMLYAHTFQGLREGVFFFVISVWIFIATQSEFALGTFNLIFSGCSLIVYFLATRLIKPHMRKWAIFIGGLSLYMAIYLILIHTSYTTLLIYGAIIGISYPIFTVPYVSMTFDVIGNAWKAGEMRIEYIVVRELFVNMGRVASIAIFLISVNLFPAETAIPYLLMVLGAGHFIVYFFVKDIKLHGVTSKSINETNSVKELADQENR</sequence>
<keyword evidence="9" id="KW-1185">Reference proteome</keyword>
<dbReference type="PANTHER" id="PTHR23526:SF2">
    <property type="entry name" value="MAJOR FACILITATOR SUPERFAMILY (MFS) PROFILE DOMAIN-CONTAINING PROTEIN"/>
    <property type="match status" value="1"/>
</dbReference>
<feature type="transmembrane region" description="Helical" evidence="6">
    <location>
        <begin position="223"/>
        <end position="246"/>
    </location>
</feature>
<gene>
    <name evidence="8" type="ORF">NC799_01205</name>
</gene>
<keyword evidence="2" id="KW-0813">Transport</keyword>
<dbReference type="AlphaFoldDB" id="A0A9X3WAF9"/>
<feature type="transmembrane region" description="Helical" evidence="6">
    <location>
        <begin position="348"/>
        <end position="372"/>
    </location>
</feature>
<dbReference type="RefSeq" id="WP_272444491.1">
    <property type="nucleotide sequence ID" value="NZ_JAMQKC010000001.1"/>
</dbReference>
<dbReference type="InterPro" id="IPR005829">
    <property type="entry name" value="Sugar_transporter_CS"/>
</dbReference>
<keyword evidence="4 6" id="KW-1133">Transmembrane helix</keyword>
<dbReference type="Gene3D" id="1.20.1250.20">
    <property type="entry name" value="MFS general substrate transporter like domains"/>
    <property type="match status" value="1"/>
</dbReference>
<name>A0A9X3WAF9_9BACI</name>
<feature type="domain" description="Major facilitator superfamily (MFS) profile" evidence="7">
    <location>
        <begin position="1"/>
        <end position="200"/>
    </location>
</feature>
<dbReference type="SUPFAM" id="SSF103473">
    <property type="entry name" value="MFS general substrate transporter"/>
    <property type="match status" value="1"/>
</dbReference>
<evidence type="ECO:0000256" key="3">
    <source>
        <dbReference type="ARBA" id="ARBA00022692"/>
    </source>
</evidence>
<dbReference type="GO" id="GO:0005886">
    <property type="term" value="C:plasma membrane"/>
    <property type="evidence" value="ECO:0007669"/>
    <property type="project" value="UniProtKB-SubCell"/>
</dbReference>
<feature type="transmembrane region" description="Helical" evidence="6">
    <location>
        <begin position="20"/>
        <end position="43"/>
    </location>
</feature>
<feature type="transmembrane region" description="Helical" evidence="6">
    <location>
        <begin position="252"/>
        <end position="271"/>
    </location>
</feature>
<feature type="transmembrane region" description="Helical" evidence="6">
    <location>
        <begin position="49"/>
        <end position="69"/>
    </location>
</feature>
<feature type="transmembrane region" description="Helical" evidence="6">
    <location>
        <begin position="308"/>
        <end position="327"/>
    </location>
</feature>
<feature type="transmembrane region" description="Helical" evidence="6">
    <location>
        <begin position="81"/>
        <end position="101"/>
    </location>
</feature>
<reference evidence="8" key="1">
    <citation type="submission" date="2022-06" db="EMBL/GenBank/DDBJ databases">
        <title>Aquibacillus sp. a new bacterium isolated from soil saline samples.</title>
        <authorList>
            <person name="Galisteo C."/>
            <person name="De La Haba R."/>
            <person name="Sanchez-Porro C."/>
            <person name="Ventosa A."/>
        </authorList>
    </citation>
    <scope>NUCLEOTIDE SEQUENCE</scope>
    <source>
        <strain evidence="8">3ASR75-54</strain>
    </source>
</reference>
<evidence type="ECO:0000259" key="7">
    <source>
        <dbReference type="PROSITE" id="PS50850"/>
    </source>
</evidence>
<feature type="transmembrane region" description="Helical" evidence="6">
    <location>
        <begin position="378"/>
        <end position="397"/>
    </location>
</feature>
<evidence type="ECO:0000313" key="8">
    <source>
        <dbReference type="EMBL" id="MDC3415532.1"/>
    </source>
</evidence>
<evidence type="ECO:0000256" key="1">
    <source>
        <dbReference type="ARBA" id="ARBA00004651"/>
    </source>
</evidence>
<dbReference type="PROSITE" id="PS50850">
    <property type="entry name" value="MFS"/>
    <property type="match status" value="1"/>
</dbReference>
<dbReference type="InterPro" id="IPR020846">
    <property type="entry name" value="MFS_dom"/>
</dbReference>
<dbReference type="PROSITE" id="PS00217">
    <property type="entry name" value="SUGAR_TRANSPORT_2"/>
    <property type="match status" value="1"/>
</dbReference>
<dbReference type="InterPro" id="IPR036259">
    <property type="entry name" value="MFS_trans_sf"/>
</dbReference>
<organism evidence="8 9">
    <name type="scientific">Aquibacillus salsiterrae</name>
    <dbReference type="NCBI Taxonomy" id="2950439"/>
    <lineage>
        <taxon>Bacteria</taxon>
        <taxon>Bacillati</taxon>
        <taxon>Bacillota</taxon>
        <taxon>Bacilli</taxon>
        <taxon>Bacillales</taxon>
        <taxon>Bacillaceae</taxon>
        <taxon>Aquibacillus</taxon>
    </lineage>
</organism>
<keyword evidence="3 6" id="KW-0812">Transmembrane</keyword>
<evidence type="ECO:0000313" key="9">
    <source>
        <dbReference type="Proteomes" id="UP001145069"/>
    </source>
</evidence>
<keyword evidence="5 6" id="KW-0472">Membrane</keyword>
<dbReference type="GO" id="GO:0022857">
    <property type="term" value="F:transmembrane transporter activity"/>
    <property type="evidence" value="ECO:0007669"/>
    <property type="project" value="InterPro"/>
</dbReference>
<feature type="transmembrane region" description="Helical" evidence="6">
    <location>
        <begin position="107"/>
        <end position="129"/>
    </location>
</feature>
<dbReference type="Pfam" id="PF07690">
    <property type="entry name" value="MFS_1"/>
    <property type="match status" value="1"/>
</dbReference>
<accession>A0A9X3WAF9</accession>
<evidence type="ECO:0000256" key="4">
    <source>
        <dbReference type="ARBA" id="ARBA00022989"/>
    </source>
</evidence>
<dbReference type="Proteomes" id="UP001145069">
    <property type="component" value="Unassembled WGS sequence"/>
</dbReference>
<feature type="transmembrane region" description="Helical" evidence="6">
    <location>
        <begin position="171"/>
        <end position="195"/>
    </location>
</feature>
<feature type="transmembrane region" description="Helical" evidence="6">
    <location>
        <begin position="283"/>
        <end position="302"/>
    </location>
</feature>
<evidence type="ECO:0000256" key="6">
    <source>
        <dbReference type="SAM" id="Phobius"/>
    </source>
</evidence>
<comment type="subcellular location">
    <subcellularLocation>
        <location evidence="1">Cell membrane</location>
        <topology evidence="1">Multi-pass membrane protein</topology>
    </subcellularLocation>
</comment>
<protein>
    <submittedName>
        <fullName evidence="8">MFS transporter</fullName>
    </submittedName>
</protein>
<dbReference type="InterPro" id="IPR011701">
    <property type="entry name" value="MFS"/>
</dbReference>
<proteinExistence type="predicted"/>
<evidence type="ECO:0000256" key="2">
    <source>
        <dbReference type="ARBA" id="ARBA00022448"/>
    </source>
</evidence>
<dbReference type="EMBL" id="JAMQKC010000001">
    <property type="protein sequence ID" value="MDC3415532.1"/>
    <property type="molecule type" value="Genomic_DNA"/>
</dbReference>
<dbReference type="PANTHER" id="PTHR23526">
    <property type="entry name" value="INTEGRAL MEMBRANE TRANSPORT PROTEIN-RELATED"/>
    <property type="match status" value="1"/>
</dbReference>